<protein>
    <submittedName>
        <fullName evidence="1">Uncharacterized protein</fullName>
    </submittedName>
</protein>
<evidence type="ECO:0000313" key="2">
    <source>
        <dbReference type="Proteomes" id="UP001281761"/>
    </source>
</evidence>
<organism evidence="1 2">
    <name type="scientific">Blattamonas nauphoetae</name>
    <dbReference type="NCBI Taxonomy" id="2049346"/>
    <lineage>
        <taxon>Eukaryota</taxon>
        <taxon>Metamonada</taxon>
        <taxon>Preaxostyla</taxon>
        <taxon>Oxymonadida</taxon>
        <taxon>Blattamonas</taxon>
    </lineage>
</organism>
<sequence>MHESEDETTDIFQSLVATVKFKPAPDIYLETKAVEFLESVVPDDRESAGAFLHSLASFSDDSLTEFIQSIGILLSSASQVISTAAMKMLLRLISYISPNVHLSLVKADLIHQLIASLNVLCHSFDNAVDIHNNVMIIILDSLWLSTPYGLGQGGIEDLNEQQAVHETVFRQVIVPSEKYISHLCVNRKSIIDGEQSRYLLTLLAKLLQICPYFEPTMECVLLMPIILMIPSCLTFFEKEGSINWFLLHMNSIQQEWNQKRGEVRQLWRTIHRMLRMEGIEDVMAEQLQNDRNGSFEGFVVAHSIQLNNQLGVNLPK</sequence>
<dbReference type="Proteomes" id="UP001281761">
    <property type="component" value="Unassembled WGS sequence"/>
</dbReference>
<dbReference type="EMBL" id="JARBJD010000679">
    <property type="protein sequence ID" value="KAK2940384.1"/>
    <property type="molecule type" value="Genomic_DNA"/>
</dbReference>
<reference evidence="1 2" key="1">
    <citation type="journal article" date="2022" name="bioRxiv">
        <title>Genomics of Preaxostyla Flagellates Illuminates Evolutionary Transitions and the Path Towards Mitochondrial Loss.</title>
        <authorList>
            <person name="Novak L.V.F."/>
            <person name="Treitli S.C."/>
            <person name="Pyrih J."/>
            <person name="Halakuc P."/>
            <person name="Pipaliya S.V."/>
            <person name="Vacek V."/>
            <person name="Brzon O."/>
            <person name="Soukal P."/>
            <person name="Eme L."/>
            <person name="Dacks J.B."/>
            <person name="Karnkowska A."/>
            <person name="Elias M."/>
            <person name="Hampl V."/>
        </authorList>
    </citation>
    <scope>NUCLEOTIDE SEQUENCE [LARGE SCALE GENOMIC DNA]</scope>
    <source>
        <strain evidence="1">NAU3</strain>
        <tissue evidence="1">Gut</tissue>
    </source>
</reference>
<gene>
    <name evidence="1" type="ORF">BLNAU_24695</name>
</gene>
<accession>A0ABQ9WLP1</accession>
<proteinExistence type="predicted"/>
<evidence type="ECO:0000313" key="1">
    <source>
        <dbReference type="EMBL" id="KAK2940384.1"/>
    </source>
</evidence>
<keyword evidence="2" id="KW-1185">Reference proteome</keyword>
<comment type="caution">
    <text evidence="1">The sequence shown here is derived from an EMBL/GenBank/DDBJ whole genome shotgun (WGS) entry which is preliminary data.</text>
</comment>
<name>A0ABQ9WLP1_9EUKA</name>